<gene>
    <name evidence="2" type="ORF">AB432_027655</name>
</gene>
<name>A0A2Z4MPY2_BREBE</name>
<dbReference type="CDD" id="cd02511">
    <property type="entry name" value="Beta4Glucosyltransferase"/>
    <property type="match status" value="1"/>
</dbReference>
<proteinExistence type="predicted"/>
<feature type="domain" description="Glycosyltransferase 2-like" evidence="1">
    <location>
        <begin position="6"/>
        <end position="96"/>
    </location>
</feature>
<dbReference type="InterPro" id="IPR001173">
    <property type="entry name" value="Glyco_trans_2-like"/>
</dbReference>
<dbReference type="InterPro" id="IPR011990">
    <property type="entry name" value="TPR-like_helical_dom_sf"/>
</dbReference>
<dbReference type="RefSeq" id="WP_048035025.1">
    <property type="nucleotide sequence ID" value="NZ_CP030117.1"/>
</dbReference>
<protein>
    <submittedName>
        <fullName evidence="2">Glycosyltransferase</fullName>
    </submittedName>
</protein>
<sequence length="650" mass="75201">MKISVSACVITKNEEKNLPVCLKSIQSIVSEIIVVDTGSTDRTVQIAKEFGARVFSFEWIHDFAAARNYAIEQASSDWIIFLDADEYFSPDCVQYLPGAILEATQKELDMILCMMSHIEPKTGKLTFSNIHIRIFRNHPQIRYVGAIHERIVRMDKPAQALDVQQDITIIHTGYCDEDLHTKEKGKRNLEILFSELQKKPDSFDLLFYIAESYLVDKKYEEALEYAKRAQKYRNSGLKGVYEKNYVNIIKCLNQLGEQEKVILQTILEAIEEYPNYPDLYLLLGDAHKRSYRYRDAIHVYQIGVNLLNQSSIAQSNGYATAARVLDSVGFLYSKLREWNQSVTYHVQALQIDKFLYTSLVNLISVLGRFEKPDTVVSFLDKIYERSNIRECLYLFRASLESNNIGVATILLKNLPEKDPALKEFKAIFDFLTGNYEHAYSVFCDLYRETSTIEYAYGALAAAWKKNNPNYYTDLQNLFSNDSELHQLTLNILGETSQFNIDKKSMLMFLIYVSGTLKISDFQLLFDVVKKSNLYLEMAEYLYIQEKYVDAYQFYNVFLEQGEQLPSNRLAEITFKVGDCLLQCGLHEHAWAFLQKAHSLVPEDFRVYESLFELAKHSKRVHEVKSVLETAIRKYPDSNYLRNLKEQSILA</sequence>
<dbReference type="PANTHER" id="PTHR43630">
    <property type="entry name" value="POLY-BETA-1,6-N-ACETYL-D-GLUCOSAMINE SYNTHASE"/>
    <property type="match status" value="1"/>
</dbReference>
<keyword evidence="2" id="KW-0808">Transferase</keyword>
<dbReference type="GO" id="GO:0016740">
    <property type="term" value="F:transferase activity"/>
    <property type="evidence" value="ECO:0007669"/>
    <property type="project" value="UniProtKB-KW"/>
</dbReference>
<dbReference type="InterPro" id="IPR019734">
    <property type="entry name" value="TPR_rpt"/>
</dbReference>
<dbReference type="SMART" id="SM00028">
    <property type="entry name" value="TPR"/>
    <property type="match status" value="5"/>
</dbReference>
<dbReference type="SUPFAM" id="SSF48452">
    <property type="entry name" value="TPR-like"/>
    <property type="match status" value="3"/>
</dbReference>
<reference evidence="2 3" key="1">
    <citation type="journal article" date="2015" name="Genome Announc.">
        <title>Draft Genome Sequence of Brevibacillus brevis DZQ7, a Plant Growth-Promoting Rhizobacterium with Broad-Spectrum Antimicrobial Activity.</title>
        <authorList>
            <person name="Hou Q."/>
            <person name="Wang C."/>
            <person name="Hou X."/>
            <person name="Xia Z."/>
            <person name="Ye J."/>
            <person name="Liu K."/>
            <person name="Liu H."/>
            <person name="Wang J."/>
            <person name="Guo H."/>
            <person name="Yu X."/>
            <person name="Yang Y."/>
            <person name="Du B."/>
            <person name="Ding Y."/>
        </authorList>
    </citation>
    <scope>NUCLEOTIDE SEQUENCE [LARGE SCALE GENOMIC DNA]</scope>
    <source>
        <strain evidence="2 3">DZQ7</strain>
    </source>
</reference>
<dbReference type="Gene3D" id="3.90.550.10">
    <property type="entry name" value="Spore Coat Polysaccharide Biosynthesis Protein SpsA, Chain A"/>
    <property type="match status" value="1"/>
</dbReference>
<dbReference type="Gene3D" id="1.25.40.10">
    <property type="entry name" value="Tetratricopeptide repeat domain"/>
    <property type="match status" value="2"/>
</dbReference>
<evidence type="ECO:0000313" key="2">
    <source>
        <dbReference type="EMBL" id="AWX58584.1"/>
    </source>
</evidence>
<dbReference type="EMBL" id="CP030117">
    <property type="protein sequence ID" value="AWX58584.1"/>
    <property type="molecule type" value="Genomic_DNA"/>
</dbReference>
<dbReference type="Proteomes" id="UP000036061">
    <property type="component" value="Chromosome"/>
</dbReference>
<dbReference type="InterPro" id="IPR029044">
    <property type="entry name" value="Nucleotide-diphossugar_trans"/>
</dbReference>
<evidence type="ECO:0000259" key="1">
    <source>
        <dbReference type="Pfam" id="PF00535"/>
    </source>
</evidence>
<dbReference type="PANTHER" id="PTHR43630:SF2">
    <property type="entry name" value="GLYCOSYLTRANSFERASE"/>
    <property type="match status" value="1"/>
</dbReference>
<evidence type="ECO:0000313" key="3">
    <source>
        <dbReference type="Proteomes" id="UP000036061"/>
    </source>
</evidence>
<dbReference type="AlphaFoldDB" id="A0A2Z4MPY2"/>
<organism evidence="2 3">
    <name type="scientific">Brevibacillus brevis</name>
    <name type="common">Bacillus brevis</name>
    <dbReference type="NCBI Taxonomy" id="1393"/>
    <lineage>
        <taxon>Bacteria</taxon>
        <taxon>Bacillati</taxon>
        <taxon>Bacillota</taxon>
        <taxon>Bacilli</taxon>
        <taxon>Bacillales</taxon>
        <taxon>Paenibacillaceae</taxon>
        <taxon>Brevibacillus</taxon>
    </lineage>
</organism>
<accession>A0A2Z4MPY2</accession>
<dbReference type="SUPFAM" id="SSF53448">
    <property type="entry name" value="Nucleotide-diphospho-sugar transferases"/>
    <property type="match status" value="1"/>
</dbReference>
<dbReference type="Pfam" id="PF00535">
    <property type="entry name" value="Glycos_transf_2"/>
    <property type="match status" value="1"/>
</dbReference>